<keyword evidence="1" id="KW-0378">Hydrolase</keyword>
<evidence type="ECO:0000313" key="3">
    <source>
        <dbReference type="Proteomes" id="UP000053797"/>
    </source>
</evidence>
<reference evidence="1 3" key="1">
    <citation type="journal article" date="2015" name="Int. J. Syst. Evol. Microbiol.">
        <title>Exiguobacterium enclense sp. nov., isolated from sediment.</title>
        <authorList>
            <person name="Dastager S.G."/>
            <person name="Mawlankar R."/>
            <person name="Sonalkar V.V."/>
            <person name="Thorat M.N."/>
            <person name="Mual P."/>
            <person name="Verma A."/>
            <person name="Krishnamurthi S."/>
            <person name="Tang S.K."/>
            <person name="Li W.J."/>
        </authorList>
    </citation>
    <scope>NUCLEOTIDE SEQUENCE [LARGE SCALE GENOMIC DNA]</scope>
    <source>
        <strain evidence="1 3">NIO-1109</strain>
    </source>
</reference>
<evidence type="ECO:0000313" key="2">
    <source>
        <dbReference type="EMBL" id="MEI4461240.1"/>
    </source>
</evidence>
<organism evidence="1 3">
    <name type="scientific">Exiguobacterium indicum</name>
    <dbReference type="NCBI Taxonomy" id="296995"/>
    <lineage>
        <taxon>Bacteria</taxon>
        <taxon>Bacillati</taxon>
        <taxon>Bacillota</taxon>
        <taxon>Bacilli</taxon>
        <taxon>Bacillales</taxon>
        <taxon>Bacillales Family XII. Incertae Sedis</taxon>
        <taxon>Exiguobacterium</taxon>
    </lineage>
</organism>
<name>A0A0V8GKE8_9BACL</name>
<dbReference type="GO" id="GO:0016787">
    <property type="term" value="F:hydrolase activity"/>
    <property type="evidence" value="ECO:0007669"/>
    <property type="project" value="UniProtKB-KW"/>
</dbReference>
<keyword evidence="4" id="KW-1185">Reference proteome</keyword>
<accession>A0A0V8GKE8</accession>
<comment type="caution">
    <text evidence="1">The sequence shown here is derived from an EMBL/GenBank/DDBJ whole genome shotgun (WGS) entry which is preliminary data.</text>
</comment>
<protein>
    <submittedName>
        <fullName evidence="1">Amidohydrolase</fullName>
    </submittedName>
    <submittedName>
        <fullName evidence="2">DUF3800 domain-containing protein</fullName>
    </submittedName>
</protein>
<dbReference type="Proteomes" id="UP001387110">
    <property type="component" value="Unassembled WGS sequence"/>
</dbReference>
<dbReference type="RefSeq" id="WP_023468614.1">
    <property type="nucleotide sequence ID" value="NZ_FMYN01000001.1"/>
</dbReference>
<reference evidence="2 4" key="2">
    <citation type="submission" date="2023-12" db="EMBL/GenBank/DDBJ databases">
        <authorList>
            <person name="Easwaran N."/>
            <person name="Lazarus H.P.S."/>
        </authorList>
    </citation>
    <scope>NUCLEOTIDE SEQUENCE [LARGE SCALE GENOMIC DNA]</scope>
    <source>
        <strain evidence="2 4">VIT-2023</strain>
    </source>
</reference>
<dbReference type="EMBL" id="JBAWKY010000001">
    <property type="protein sequence ID" value="MEI4461240.1"/>
    <property type="molecule type" value="Genomic_DNA"/>
</dbReference>
<dbReference type="AlphaFoldDB" id="A0A0V8GKE8"/>
<proteinExistence type="predicted"/>
<sequence>MNKRVQSNVKGVDVKGFPKNSTPAPKKYIMFVDETGTPKGNTQFNLTGVLMEYKYAIDSDETGEPSPLRQRLMDFKAKVFEDPHIPLHLKEILKAEHPYGKEDGITIDMLRHFWIALPEFLVDIDCTIVSVEVDKQKLQDFFSTPKDPYVVAFAHLMKSFYSFLDETEATSARVVLESRDDYQNLLIQKAFFDIFNSGTVHLDVEKSRQKIKGFIFAEKDSDLYQSGLEIADLVCLPLSRVRRGVIEVKPRFVHYGDENRIFKAIKDKIYIRRDSPDQDFRNWGFKKVPITKKRREWSDTPWNG</sequence>
<evidence type="ECO:0000313" key="4">
    <source>
        <dbReference type="Proteomes" id="UP001387110"/>
    </source>
</evidence>
<dbReference type="OrthoDB" id="2350294at2"/>
<dbReference type="Proteomes" id="UP000053797">
    <property type="component" value="Unassembled WGS sequence"/>
</dbReference>
<dbReference type="GeneID" id="90837029"/>
<evidence type="ECO:0000313" key="1">
    <source>
        <dbReference type="EMBL" id="KSU50740.1"/>
    </source>
</evidence>
<gene>
    <name evidence="1" type="ORF">AS033_04990</name>
    <name evidence="2" type="ORF">SZL87_02250</name>
</gene>
<dbReference type="EMBL" id="LNQL01000001">
    <property type="protein sequence ID" value="KSU50740.1"/>
    <property type="molecule type" value="Genomic_DNA"/>
</dbReference>